<feature type="domain" description="PB1-like" evidence="2">
    <location>
        <begin position="3"/>
        <end position="102"/>
    </location>
</feature>
<proteinExistence type="predicted"/>
<dbReference type="Pfam" id="PF26130">
    <property type="entry name" value="PB1-like"/>
    <property type="match status" value="1"/>
</dbReference>
<accession>A0AAQ3N6P8</accession>
<feature type="region of interest" description="Disordered" evidence="1">
    <location>
        <begin position="181"/>
        <end position="257"/>
    </location>
</feature>
<gene>
    <name evidence="3" type="ORF">V8G54_024402</name>
</gene>
<feature type="compositionally biased region" description="Basic and acidic residues" evidence="1">
    <location>
        <begin position="245"/>
        <end position="257"/>
    </location>
</feature>
<evidence type="ECO:0000256" key="1">
    <source>
        <dbReference type="SAM" id="MobiDB-lite"/>
    </source>
</evidence>
<organism evidence="3 4">
    <name type="scientific">Vigna mungo</name>
    <name type="common">Black gram</name>
    <name type="synonym">Phaseolus mungo</name>
    <dbReference type="NCBI Taxonomy" id="3915"/>
    <lineage>
        <taxon>Eukaryota</taxon>
        <taxon>Viridiplantae</taxon>
        <taxon>Streptophyta</taxon>
        <taxon>Embryophyta</taxon>
        <taxon>Tracheophyta</taxon>
        <taxon>Spermatophyta</taxon>
        <taxon>Magnoliopsida</taxon>
        <taxon>eudicotyledons</taxon>
        <taxon>Gunneridae</taxon>
        <taxon>Pentapetalae</taxon>
        <taxon>rosids</taxon>
        <taxon>fabids</taxon>
        <taxon>Fabales</taxon>
        <taxon>Fabaceae</taxon>
        <taxon>Papilionoideae</taxon>
        <taxon>50 kb inversion clade</taxon>
        <taxon>NPAAA clade</taxon>
        <taxon>indigoferoid/millettioid clade</taxon>
        <taxon>Phaseoleae</taxon>
        <taxon>Vigna</taxon>
    </lineage>
</organism>
<name>A0AAQ3N6P8_VIGMU</name>
<sequence>MDEERIKIVVHHSGHFVNDDNDDLKFDGEITGWCCDADLLSYFGILVSIKELGHMDIKELWYGLGGRTVHPDRLELLTDDKGAMHMLNIARLNDEVHLYVVHNMVEPQIIEMIDLVGGQADDEGVEDAEVHTEGDAQEGHGVDAEVHTEGDAHQVEDSEVQVEDVEVHHVEEPEVHEVYDFEVEDLREDDDVEDSEGEGVHETESEEEDLHDVTVQCDIGTSKGNVREEHSSPLLESSQSTYNEKNMHDVRGLSDNE</sequence>
<evidence type="ECO:0000313" key="3">
    <source>
        <dbReference type="EMBL" id="WVZ03596.1"/>
    </source>
</evidence>
<dbReference type="AlphaFoldDB" id="A0AAQ3N6P8"/>
<evidence type="ECO:0000259" key="2">
    <source>
        <dbReference type="Pfam" id="PF26130"/>
    </source>
</evidence>
<evidence type="ECO:0000313" key="4">
    <source>
        <dbReference type="Proteomes" id="UP001374535"/>
    </source>
</evidence>
<keyword evidence="4" id="KW-1185">Reference proteome</keyword>
<feature type="compositionally biased region" description="Polar residues" evidence="1">
    <location>
        <begin position="234"/>
        <end position="244"/>
    </location>
</feature>
<feature type="compositionally biased region" description="Acidic residues" evidence="1">
    <location>
        <begin position="181"/>
        <end position="197"/>
    </location>
</feature>
<dbReference type="Proteomes" id="UP001374535">
    <property type="component" value="Chromosome 7"/>
</dbReference>
<dbReference type="EMBL" id="CP144694">
    <property type="protein sequence ID" value="WVZ03596.1"/>
    <property type="molecule type" value="Genomic_DNA"/>
</dbReference>
<reference evidence="3 4" key="1">
    <citation type="journal article" date="2023" name="Life. Sci Alliance">
        <title>Evolutionary insights into 3D genome organization and epigenetic landscape of Vigna mungo.</title>
        <authorList>
            <person name="Junaid A."/>
            <person name="Singh B."/>
            <person name="Bhatia S."/>
        </authorList>
    </citation>
    <scope>NUCLEOTIDE SEQUENCE [LARGE SCALE GENOMIC DNA]</scope>
    <source>
        <strain evidence="3">Urdbean</strain>
    </source>
</reference>
<dbReference type="InterPro" id="IPR058594">
    <property type="entry name" value="PB1-like_dom_pln"/>
</dbReference>
<protein>
    <recommendedName>
        <fullName evidence="2">PB1-like domain-containing protein</fullName>
    </recommendedName>
</protein>